<sequence>MCETKSWAVLAVQAGLVMLLGLEAWIGRGLCSCLCSLHQESRLRSGAGREKSGRRAASI</sequence>
<dbReference type="Proteomes" id="UP000817658">
    <property type="component" value="Chromosome 1"/>
</dbReference>
<accession>Q5JLC2</accession>
<dbReference type="EMBL" id="AP003451">
    <property type="protein sequence ID" value="BAD87738.1"/>
    <property type="molecule type" value="Genomic_DNA"/>
</dbReference>
<proteinExistence type="predicted"/>
<reference evidence="1" key="1">
    <citation type="journal article" date="2002" name="Nature">
        <title>The genome sequence and structure of rice chromosome 1.</title>
        <authorList>
            <person name="Sasaki T."/>
            <person name="Matsumoto T."/>
            <person name="Yamamoto K."/>
            <person name="Sakata K."/>
            <person name="Baba T."/>
            <person name="Katayose Y."/>
            <person name="Wu J."/>
            <person name="Niimura Y."/>
            <person name="Cheng Z."/>
            <person name="Nagamura Y."/>
            <person name="Antonio B.A."/>
            <person name="Kanamori H."/>
            <person name="Hosokawa S."/>
            <person name="Masukawa M."/>
            <person name="Arikawa K."/>
            <person name="Chiden Y."/>
            <person name="Hayashi M."/>
            <person name="Okamoto M."/>
            <person name="Ando T."/>
            <person name="Aoki H."/>
            <person name="Arita K."/>
            <person name="Hamada M."/>
            <person name="Harada C."/>
            <person name="Hijishita S."/>
            <person name="Honda M."/>
            <person name="Ichikawa Y."/>
            <person name="Idonuma A."/>
            <person name="Iijima M."/>
            <person name="Ikeda M."/>
            <person name="Ikeno M."/>
            <person name="Itoh S."/>
            <person name="Itoh T."/>
            <person name="Itoh Y."/>
            <person name="Itoh Y."/>
            <person name="Iwabuchi A."/>
            <person name="Kamiya K."/>
            <person name="Karasawa W."/>
            <person name="Katagiri S."/>
            <person name="Kikuta A."/>
            <person name="Kobayashi N."/>
            <person name="Kono I."/>
            <person name="Machita K."/>
            <person name="Maehara T."/>
            <person name="Mizuno H."/>
            <person name="Mizubayashi T."/>
            <person name="Mukai Y."/>
            <person name="Nagasaki H."/>
            <person name="Nakashima M."/>
            <person name="Nakama Y."/>
            <person name="Nakamichi Y."/>
            <person name="Nakamura M."/>
            <person name="Namiki N."/>
            <person name="Negishi M."/>
            <person name="Ohta I."/>
            <person name="Ono N."/>
            <person name="Saji S."/>
            <person name="Sakai K."/>
            <person name="Shibata M."/>
            <person name="Shimokawa T."/>
            <person name="Shomura A."/>
            <person name="Song J."/>
            <person name="Takazaki Y."/>
            <person name="Terasawa K."/>
            <person name="Tsuji K."/>
            <person name="Waki K."/>
            <person name="Yamagata H."/>
            <person name="Yamane H."/>
            <person name="Yoshiki S."/>
            <person name="Yoshihara R."/>
            <person name="Yukawa K."/>
            <person name="Zhong H."/>
            <person name="Iwama H."/>
            <person name="Endo T."/>
            <person name="Ito H."/>
            <person name="Hahn J.H."/>
            <person name="Kim H.I."/>
            <person name="Eun M.Y."/>
            <person name="Yano M."/>
            <person name="Jiang J."/>
            <person name="Gojobori T."/>
        </authorList>
    </citation>
    <scope>NUCLEOTIDE SEQUENCE [LARGE SCALE GENOMIC DNA]</scope>
</reference>
<dbReference type="AlphaFoldDB" id="Q5JLC2"/>
<protein>
    <submittedName>
        <fullName evidence="1">Uncharacterized protein</fullName>
    </submittedName>
</protein>
<organism evidence="1">
    <name type="scientific">Oryza sativa subsp. japonica</name>
    <name type="common">Rice</name>
    <dbReference type="NCBI Taxonomy" id="39947"/>
    <lineage>
        <taxon>Eukaryota</taxon>
        <taxon>Viridiplantae</taxon>
        <taxon>Streptophyta</taxon>
        <taxon>Embryophyta</taxon>
        <taxon>Tracheophyta</taxon>
        <taxon>Spermatophyta</taxon>
        <taxon>Magnoliopsida</taxon>
        <taxon>Liliopsida</taxon>
        <taxon>Poales</taxon>
        <taxon>Poaceae</taxon>
        <taxon>BOP clade</taxon>
        <taxon>Oryzoideae</taxon>
        <taxon>Oryzeae</taxon>
        <taxon>Oryzinae</taxon>
        <taxon>Oryza</taxon>
        <taxon>Oryza sativa</taxon>
    </lineage>
</organism>
<gene>
    <name evidence="1" type="primary">P0413C03.26</name>
</gene>
<name>Q5JLC2_ORYSJ</name>
<evidence type="ECO:0000313" key="1">
    <source>
        <dbReference type="EMBL" id="BAD87738.1"/>
    </source>
</evidence>